<accession>A0ABP8KN30</accession>
<proteinExistence type="predicted"/>
<protein>
    <submittedName>
        <fullName evidence="1">Uncharacterized protein</fullName>
    </submittedName>
</protein>
<organism evidence="1 2">
    <name type="scientific">Nibrella viscosa</name>
    <dbReference type="NCBI Taxonomy" id="1084524"/>
    <lineage>
        <taxon>Bacteria</taxon>
        <taxon>Pseudomonadati</taxon>
        <taxon>Bacteroidota</taxon>
        <taxon>Cytophagia</taxon>
        <taxon>Cytophagales</taxon>
        <taxon>Spirosomataceae</taxon>
        <taxon>Nibrella</taxon>
    </lineage>
</organism>
<gene>
    <name evidence="1" type="ORF">GCM10023187_35160</name>
</gene>
<dbReference type="EMBL" id="BAABHB010000007">
    <property type="protein sequence ID" value="GAA4410492.1"/>
    <property type="molecule type" value="Genomic_DNA"/>
</dbReference>
<dbReference type="RefSeq" id="WP_345269181.1">
    <property type="nucleotide sequence ID" value="NZ_BAABHB010000007.1"/>
</dbReference>
<dbReference type="Proteomes" id="UP001500936">
    <property type="component" value="Unassembled WGS sequence"/>
</dbReference>
<name>A0ABP8KN30_9BACT</name>
<evidence type="ECO:0000313" key="1">
    <source>
        <dbReference type="EMBL" id="GAA4410492.1"/>
    </source>
</evidence>
<sequence>MAALTLESGAKVLNEFISLGKELSKLPILPKYKQCAVDLYSICKRILDANENTAKWINQFLYFDFRSKTARTDFLQVIKEYKNMKSGQERQQLKFNCADIENIYQKNLENKIGQWFVKDQSKLLQAQKIFKDLSHSDADMVQFVEENILQQLDKVVSKMEKATDAGDLNKAESARIQCKKDLRPVSELIELFNKEFTDLVIEFAKIAKIPITLIEK</sequence>
<evidence type="ECO:0000313" key="2">
    <source>
        <dbReference type="Proteomes" id="UP001500936"/>
    </source>
</evidence>
<comment type="caution">
    <text evidence="1">The sequence shown here is derived from an EMBL/GenBank/DDBJ whole genome shotgun (WGS) entry which is preliminary data.</text>
</comment>
<keyword evidence="2" id="KW-1185">Reference proteome</keyword>
<reference evidence="2" key="1">
    <citation type="journal article" date="2019" name="Int. J. Syst. Evol. Microbiol.">
        <title>The Global Catalogue of Microorganisms (GCM) 10K type strain sequencing project: providing services to taxonomists for standard genome sequencing and annotation.</title>
        <authorList>
            <consortium name="The Broad Institute Genomics Platform"/>
            <consortium name="The Broad Institute Genome Sequencing Center for Infectious Disease"/>
            <person name="Wu L."/>
            <person name="Ma J."/>
        </authorList>
    </citation>
    <scope>NUCLEOTIDE SEQUENCE [LARGE SCALE GENOMIC DNA]</scope>
    <source>
        <strain evidence="2">JCM 17925</strain>
    </source>
</reference>